<evidence type="ECO:0000313" key="2">
    <source>
        <dbReference type="Proteomes" id="UP000503330"/>
    </source>
</evidence>
<dbReference type="InterPro" id="IPR023214">
    <property type="entry name" value="HAD_sf"/>
</dbReference>
<dbReference type="Pfam" id="PF13419">
    <property type="entry name" value="HAD_2"/>
    <property type="match status" value="1"/>
</dbReference>
<organism evidence="1 2">
    <name type="scientific">Clostridium innocuum</name>
    <dbReference type="NCBI Taxonomy" id="1522"/>
    <lineage>
        <taxon>Bacteria</taxon>
        <taxon>Bacillati</taxon>
        <taxon>Bacillota</taxon>
        <taxon>Clostridia</taxon>
        <taxon>Eubacteriales</taxon>
        <taxon>Clostridiaceae</taxon>
        <taxon>Clostridium</taxon>
    </lineage>
</organism>
<dbReference type="SFLD" id="SFLDG01129">
    <property type="entry name" value="C1.5:_HAD__Beta-PGM__Phosphata"/>
    <property type="match status" value="1"/>
</dbReference>
<name>A0AAP9SDA8_CLOIN</name>
<dbReference type="PANTHER" id="PTHR43434:SF1">
    <property type="entry name" value="PHOSPHOGLYCOLATE PHOSPHATASE"/>
    <property type="match status" value="1"/>
</dbReference>
<dbReference type="SFLD" id="SFLDS00003">
    <property type="entry name" value="Haloacid_Dehalogenase"/>
    <property type="match status" value="1"/>
</dbReference>
<gene>
    <name evidence="1" type="ORF">G4D54_03560</name>
</gene>
<dbReference type="Gene3D" id="3.40.50.1000">
    <property type="entry name" value="HAD superfamily/HAD-like"/>
    <property type="match status" value="1"/>
</dbReference>
<dbReference type="GO" id="GO:0008967">
    <property type="term" value="F:phosphoglycolate phosphatase activity"/>
    <property type="evidence" value="ECO:0007669"/>
    <property type="project" value="TreeGrafter"/>
</dbReference>
<dbReference type="InterPro" id="IPR041492">
    <property type="entry name" value="HAD_2"/>
</dbReference>
<dbReference type="InterPro" id="IPR006439">
    <property type="entry name" value="HAD-SF_hydro_IA"/>
</dbReference>
<dbReference type="InterPro" id="IPR050155">
    <property type="entry name" value="HAD-like_hydrolase_sf"/>
</dbReference>
<dbReference type="InterPro" id="IPR023198">
    <property type="entry name" value="PGP-like_dom2"/>
</dbReference>
<dbReference type="RefSeq" id="WP_002607377.1">
    <property type="nucleotide sequence ID" value="NZ_BAAACC010000020.1"/>
</dbReference>
<dbReference type="InterPro" id="IPR036412">
    <property type="entry name" value="HAD-like_sf"/>
</dbReference>
<protein>
    <submittedName>
        <fullName evidence="1">HAD family hydrolase</fullName>
    </submittedName>
</protein>
<proteinExistence type="predicted"/>
<dbReference type="GO" id="GO:0006281">
    <property type="term" value="P:DNA repair"/>
    <property type="evidence" value="ECO:0007669"/>
    <property type="project" value="TreeGrafter"/>
</dbReference>
<dbReference type="SUPFAM" id="SSF56784">
    <property type="entry name" value="HAD-like"/>
    <property type="match status" value="1"/>
</dbReference>
<evidence type="ECO:0000313" key="1">
    <source>
        <dbReference type="EMBL" id="QJA01567.1"/>
    </source>
</evidence>
<dbReference type="PANTHER" id="PTHR43434">
    <property type="entry name" value="PHOSPHOGLYCOLATE PHOSPHATASE"/>
    <property type="match status" value="1"/>
</dbReference>
<dbReference type="EMBL" id="CP048838">
    <property type="protein sequence ID" value="QJA01567.1"/>
    <property type="molecule type" value="Genomic_DNA"/>
</dbReference>
<dbReference type="PRINTS" id="PR00413">
    <property type="entry name" value="HADHALOGNASE"/>
</dbReference>
<reference evidence="1 2" key="1">
    <citation type="submission" date="2020-02" db="EMBL/GenBank/DDBJ databases">
        <authorList>
            <person name="Kociolek L.K."/>
            <person name="Ozer E.A."/>
        </authorList>
    </citation>
    <scope>NUCLEOTIDE SEQUENCE [LARGE SCALE GENOMIC DNA]</scope>
    <source>
        <strain evidence="1 2">ATCC 14501</strain>
    </source>
</reference>
<dbReference type="Gene3D" id="1.10.150.240">
    <property type="entry name" value="Putative phosphatase, domain 2"/>
    <property type="match status" value="1"/>
</dbReference>
<dbReference type="Proteomes" id="UP000503330">
    <property type="component" value="Chromosome"/>
</dbReference>
<dbReference type="NCBIfam" id="TIGR01549">
    <property type="entry name" value="HAD-SF-IA-v1"/>
    <property type="match status" value="1"/>
</dbReference>
<accession>A0AAP9SDA8</accession>
<dbReference type="AlphaFoldDB" id="A0AAP9SDA8"/>
<keyword evidence="1" id="KW-0378">Hydrolase</keyword>
<sequence length="212" mass="24334">MQNYKMVVFDCDGTLVDSAVMISMLYEGYRKMYPNRKPLPYEHFIPCYFQTDQENCVYLQIPPTDRERFEDICFHQHEKGIDNVKPFSGIDELLIELRTRGYALGIATSRSYDAFYELKNQLTREAFDSFSCIGVKDVVAHTKPAPDVLLYIMRQSGLLPEQLLFVGDSMNDALCAKAAGVAFVWAKWGRITEESLPCRYAVETPQELLTIL</sequence>
<dbReference type="GO" id="GO:0005829">
    <property type="term" value="C:cytosol"/>
    <property type="evidence" value="ECO:0007669"/>
    <property type="project" value="TreeGrafter"/>
</dbReference>